<dbReference type="Gene3D" id="1.10.575.10">
    <property type="entry name" value="P1 Nuclease"/>
    <property type="match status" value="1"/>
</dbReference>
<dbReference type="RefSeq" id="WP_128249572.1">
    <property type="nucleotide sequence ID" value="NZ_CP034951.1"/>
</dbReference>
<evidence type="ECO:0000313" key="9">
    <source>
        <dbReference type="Proteomes" id="UP000285517"/>
    </source>
</evidence>
<name>A0A410G1P3_9FLAO</name>
<evidence type="ECO:0000313" key="8">
    <source>
        <dbReference type="EMBL" id="QAA81182.1"/>
    </source>
</evidence>
<dbReference type="GO" id="GO:0006308">
    <property type="term" value="P:DNA catabolic process"/>
    <property type="evidence" value="ECO:0007669"/>
    <property type="project" value="InterPro"/>
</dbReference>
<sequence length="258" mass="29720">MYRILFLFVFVLFYSVPALAEDWGVTGHRVVGEIAEKYLDRKASKAISVLLDGHSLAFVGPFGDDIKSNREFDSFKPWHYVNFPFGERYETYPKSEEGDIINGIYACITILKDEKSSKDEKAFYLKLLVHFIGDLHQPLHIGKLDDKGGNDFQVRWFGNGTNLHKVWDSEMLDSYKMSYTEVARNADVLSKKEVEAIKSGTVLDWMYESRALCEDIYDNSEVGEKLGYNYMYKYMDTVRFQLQKGGIRLASLLNDIFG</sequence>
<dbReference type="PANTHER" id="PTHR33146:SF26">
    <property type="entry name" value="ENDONUCLEASE 4"/>
    <property type="match status" value="1"/>
</dbReference>
<evidence type="ECO:0000256" key="1">
    <source>
        <dbReference type="ARBA" id="ARBA00022722"/>
    </source>
</evidence>
<dbReference type="GO" id="GO:0003676">
    <property type="term" value="F:nucleic acid binding"/>
    <property type="evidence" value="ECO:0007669"/>
    <property type="project" value="InterPro"/>
</dbReference>
<dbReference type="GO" id="GO:0016788">
    <property type="term" value="F:hydrolase activity, acting on ester bonds"/>
    <property type="evidence" value="ECO:0007669"/>
    <property type="project" value="InterPro"/>
</dbReference>
<keyword evidence="6" id="KW-0325">Glycoprotein</keyword>
<keyword evidence="4" id="KW-0378">Hydrolase</keyword>
<dbReference type="PANTHER" id="PTHR33146">
    <property type="entry name" value="ENDONUCLEASE 4"/>
    <property type="match status" value="1"/>
</dbReference>
<reference evidence="8 9" key="1">
    <citation type="submission" date="2019-01" db="EMBL/GenBank/DDBJ databases">
        <title>Complete genome sequencing of Aequorivita sp. H23M31.</title>
        <authorList>
            <person name="Bae J.-W."/>
        </authorList>
    </citation>
    <scope>NUCLEOTIDE SEQUENCE [LARGE SCALE GENOMIC DNA]</scope>
    <source>
        <strain evidence="8 9">H23M31</strain>
    </source>
</reference>
<organism evidence="8 9">
    <name type="scientific">Aequorivita ciconiae</name>
    <dbReference type="NCBI Taxonomy" id="2494375"/>
    <lineage>
        <taxon>Bacteria</taxon>
        <taxon>Pseudomonadati</taxon>
        <taxon>Bacteroidota</taxon>
        <taxon>Flavobacteriia</taxon>
        <taxon>Flavobacteriales</taxon>
        <taxon>Flavobacteriaceae</taxon>
        <taxon>Aequorivita</taxon>
    </lineage>
</organism>
<feature type="signal peptide" evidence="7">
    <location>
        <begin position="1"/>
        <end position="20"/>
    </location>
</feature>
<keyword evidence="3" id="KW-0255">Endonuclease</keyword>
<feature type="chain" id="PRO_5019269449" evidence="7">
    <location>
        <begin position="21"/>
        <end position="258"/>
    </location>
</feature>
<evidence type="ECO:0000256" key="5">
    <source>
        <dbReference type="ARBA" id="ARBA00023157"/>
    </source>
</evidence>
<dbReference type="AlphaFoldDB" id="A0A410G1P3"/>
<dbReference type="EMBL" id="CP034951">
    <property type="protein sequence ID" value="QAA81182.1"/>
    <property type="molecule type" value="Genomic_DNA"/>
</dbReference>
<evidence type="ECO:0000256" key="7">
    <source>
        <dbReference type="SAM" id="SignalP"/>
    </source>
</evidence>
<dbReference type="GO" id="GO:0046872">
    <property type="term" value="F:metal ion binding"/>
    <property type="evidence" value="ECO:0007669"/>
    <property type="project" value="UniProtKB-KW"/>
</dbReference>
<dbReference type="GO" id="GO:0004519">
    <property type="term" value="F:endonuclease activity"/>
    <property type="evidence" value="ECO:0007669"/>
    <property type="project" value="UniProtKB-KW"/>
</dbReference>
<gene>
    <name evidence="8" type="ORF">EI546_05315</name>
</gene>
<dbReference type="InterPro" id="IPR003154">
    <property type="entry name" value="S1/P1nuclease"/>
</dbReference>
<keyword evidence="2" id="KW-0479">Metal-binding</keyword>
<proteinExistence type="predicted"/>
<evidence type="ECO:0000256" key="2">
    <source>
        <dbReference type="ARBA" id="ARBA00022723"/>
    </source>
</evidence>
<protein>
    <submittedName>
        <fullName evidence="8">S1/P1 Nuclease</fullName>
    </submittedName>
</protein>
<keyword evidence="5" id="KW-1015">Disulfide bond</keyword>
<dbReference type="Pfam" id="PF02265">
    <property type="entry name" value="S1-P1_nuclease"/>
    <property type="match status" value="1"/>
</dbReference>
<keyword evidence="1" id="KW-0540">Nuclease</keyword>
<keyword evidence="7" id="KW-0732">Signal</keyword>
<dbReference type="SUPFAM" id="SSF48537">
    <property type="entry name" value="Phospholipase C/P1 nuclease"/>
    <property type="match status" value="1"/>
</dbReference>
<evidence type="ECO:0000256" key="6">
    <source>
        <dbReference type="ARBA" id="ARBA00023180"/>
    </source>
</evidence>
<evidence type="ECO:0000256" key="3">
    <source>
        <dbReference type="ARBA" id="ARBA00022759"/>
    </source>
</evidence>
<dbReference type="KEGG" id="aev:EI546_05315"/>
<dbReference type="Proteomes" id="UP000285517">
    <property type="component" value="Chromosome"/>
</dbReference>
<evidence type="ECO:0000256" key="4">
    <source>
        <dbReference type="ARBA" id="ARBA00022801"/>
    </source>
</evidence>
<keyword evidence="9" id="KW-1185">Reference proteome</keyword>
<dbReference type="InterPro" id="IPR008947">
    <property type="entry name" value="PLipase_C/P1_nuclease_dom_sf"/>
</dbReference>
<accession>A0A410G1P3</accession>
<dbReference type="OrthoDB" id="267579at2"/>
<dbReference type="CDD" id="cd11010">
    <property type="entry name" value="S1-P1_nuclease"/>
    <property type="match status" value="1"/>
</dbReference>